<comment type="subcellular location">
    <subcellularLocation>
        <location evidence="1">Membrane</location>
    </subcellularLocation>
</comment>
<dbReference type="PROSITE" id="PS00337">
    <property type="entry name" value="BETA_LACTAMASE_D"/>
    <property type="match status" value="1"/>
</dbReference>
<dbReference type="Gene3D" id="3.30.450.330">
    <property type="match status" value="1"/>
</dbReference>
<keyword evidence="10" id="KW-0812">Transmembrane</keyword>
<comment type="catalytic activity">
    <reaction evidence="9">
        <text>a beta-lactam + H2O = a substituted beta-amino acid</text>
        <dbReference type="Rhea" id="RHEA:20401"/>
        <dbReference type="ChEBI" id="CHEBI:15377"/>
        <dbReference type="ChEBI" id="CHEBI:35627"/>
        <dbReference type="ChEBI" id="CHEBI:140347"/>
        <dbReference type="EC" id="3.5.2.6"/>
    </reaction>
</comment>
<evidence type="ECO:0000313" key="12">
    <source>
        <dbReference type="EMBL" id="MCW9713179.1"/>
    </source>
</evidence>
<dbReference type="InterPro" id="IPR005311">
    <property type="entry name" value="PBP_dimer"/>
</dbReference>
<keyword evidence="10" id="KW-1133">Transmembrane helix</keyword>
<feature type="domain" description="PASTA" evidence="11">
    <location>
        <begin position="648"/>
        <end position="708"/>
    </location>
</feature>
<evidence type="ECO:0000313" key="13">
    <source>
        <dbReference type="Proteomes" id="UP001207337"/>
    </source>
</evidence>
<organism evidence="12 13">
    <name type="scientific">Fodinibius salicampi</name>
    <dbReference type="NCBI Taxonomy" id="1920655"/>
    <lineage>
        <taxon>Bacteria</taxon>
        <taxon>Pseudomonadati</taxon>
        <taxon>Balneolota</taxon>
        <taxon>Balneolia</taxon>
        <taxon>Balneolales</taxon>
        <taxon>Balneolaceae</taxon>
        <taxon>Fodinibius</taxon>
    </lineage>
</organism>
<comment type="caution">
    <text evidence="12">The sequence shown here is derived from an EMBL/GenBank/DDBJ whole genome shotgun (WGS) entry which is preliminary data.</text>
</comment>
<keyword evidence="4" id="KW-0121">Carboxypeptidase</keyword>
<feature type="transmembrane region" description="Helical" evidence="10">
    <location>
        <begin position="12"/>
        <end position="31"/>
    </location>
</feature>
<keyword evidence="7 10" id="KW-0472">Membrane</keyword>
<dbReference type="Pfam" id="PF03793">
    <property type="entry name" value="PASTA"/>
    <property type="match status" value="2"/>
</dbReference>
<dbReference type="Gene3D" id="3.40.710.10">
    <property type="entry name" value="DD-peptidase/beta-lactamase superfamily"/>
    <property type="match status" value="1"/>
</dbReference>
<protein>
    <recommendedName>
        <fullName evidence="3 9">Beta-lactamase</fullName>
        <ecNumber evidence="3 9">3.5.2.6</ecNumber>
    </recommendedName>
</protein>
<evidence type="ECO:0000256" key="10">
    <source>
        <dbReference type="SAM" id="Phobius"/>
    </source>
</evidence>
<keyword evidence="13" id="KW-1185">Reference proteome</keyword>
<evidence type="ECO:0000256" key="9">
    <source>
        <dbReference type="RuleBase" id="RU361140"/>
    </source>
</evidence>
<dbReference type="InterPro" id="IPR012338">
    <property type="entry name" value="Beta-lactam/transpept-like"/>
</dbReference>
<dbReference type="InterPro" id="IPR005543">
    <property type="entry name" value="PASTA_dom"/>
</dbReference>
<dbReference type="Proteomes" id="UP001207337">
    <property type="component" value="Unassembled WGS sequence"/>
</dbReference>
<name>A0ABT3PZ95_9BACT</name>
<evidence type="ECO:0000256" key="2">
    <source>
        <dbReference type="ARBA" id="ARBA00007898"/>
    </source>
</evidence>
<feature type="domain" description="PASTA" evidence="11">
    <location>
        <begin position="578"/>
        <end position="638"/>
    </location>
</feature>
<keyword evidence="6 9" id="KW-0378">Hydrolase</keyword>
<dbReference type="CDD" id="cd06575">
    <property type="entry name" value="PASTA_Pbp2x-like_2"/>
    <property type="match status" value="2"/>
</dbReference>
<evidence type="ECO:0000256" key="3">
    <source>
        <dbReference type="ARBA" id="ARBA00012865"/>
    </source>
</evidence>
<dbReference type="InterPro" id="IPR050515">
    <property type="entry name" value="Beta-lactam/transpept"/>
</dbReference>
<dbReference type="Gene3D" id="3.90.1310.10">
    <property type="entry name" value="Penicillin-binding protein 2a (Domain 2)"/>
    <property type="match status" value="1"/>
</dbReference>
<evidence type="ECO:0000256" key="8">
    <source>
        <dbReference type="ARBA" id="ARBA00023251"/>
    </source>
</evidence>
<evidence type="ECO:0000256" key="6">
    <source>
        <dbReference type="ARBA" id="ARBA00022801"/>
    </source>
</evidence>
<dbReference type="InterPro" id="IPR002137">
    <property type="entry name" value="Beta-lactam_class-D_AS"/>
</dbReference>
<reference evidence="12 13" key="1">
    <citation type="submission" date="2021-11" db="EMBL/GenBank/DDBJ databases">
        <title>Aliifidinibius sp. nov., a new bacterium isolated from saline soil.</title>
        <authorList>
            <person name="Galisteo C."/>
            <person name="De La Haba R."/>
            <person name="Sanchez-Porro C."/>
            <person name="Ventosa A."/>
        </authorList>
    </citation>
    <scope>NUCLEOTIDE SEQUENCE [LARGE SCALE GENOMIC DNA]</scope>
    <source>
        <strain evidence="12 13">KACC 190600</strain>
    </source>
</reference>
<dbReference type="Pfam" id="PF03717">
    <property type="entry name" value="PBP_dimer"/>
    <property type="match status" value="1"/>
</dbReference>
<dbReference type="PANTHER" id="PTHR30627">
    <property type="entry name" value="PEPTIDOGLYCAN D,D-TRANSPEPTIDASE"/>
    <property type="match status" value="1"/>
</dbReference>
<dbReference type="SUPFAM" id="SSF56601">
    <property type="entry name" value="beta-lactamase/transpeptidase-like"/>
    <property type="match status" value="1"/>
</dbReference>
<dbReference type="SMART" id="SM00740">
    <property type="entry name" value="PASTA"/>
    <property type="match status" value="2"/>
</dbReference>
<evidence type="ECO:0000256" key="4">
    <source>
        <dbReference type="ARBA" id="ARBA00022645"/>
    </source>
</evidence>
<sequence length="717" mass="79329">MAKEHSGILNRMFVVFGLVLLVPCAIGMQLFRINFIEGPELRQLWSEQAIDYISIPAQRGNIYDADGSLLATNSVAYKVAIDPKISGLTQGEIHQVCDTLGKYGYLSSQGYFQKINRASQRSRYVVLDKNVKAQAYEALRQMDIRGVILEENYERRYSFNSLAAHVLGFTNYKMTGVTGLEKEYNEQLHGEDGVQQVRRERNGSIYAYVGAPRKQPQQGHSLYTTIDSHIQAIVEEELKAGIERTSSAYGSAIVMDPKTGAVKAMANYPTYDPNDPSTLGKNNRRNFAISDMIEPGSTFKLVTAIAAVEQGKVDFNESFETPENGRTKIHGQWMRDHDPLGTLSFPEVIEQSSNVATSEIAMRLDEDTFYQYARNLGFGTLTNIDLPSEEPGRLPKPYEWSKVTLPWMSIGYEVQVTPLQIAQAYAAFANKGKMMRPYIVDKVVNSEGSTVWKQDQVTVRQIAKEETINKLFPVFQRVVSDSGTADLAQVEGLSIAGKTGTAQKLVNGRYTNSYRSSFVGFFPANDPKYVTLVLLDNPDTYPPYGGHTAGPIFQQAANRIAGLDNDIEKQILDQEIATETWAMAPDLTGLTKQEAATLLNKQDIPFNIEGSGDWIATQTPTAGTGLSPTDQITLQLSNQTAEVDTTELPDGYSIIPDVGGMSMRNASRLIAGRGYEVKRIGSGTVYTQFPRPGDQMQKGRTITIRGKAKSLNNLVSK</sequence>
<dbReference type="SUPFAM" id="SSF56519">
    <property type="entry name" value="Penicillin binding protein dimerisation domain"/>
    <property type="match status" value="1"/>
</dbReference>
<dbReference type="RefSeq" id="WP_265789703.1">
    <property type="nucleotide sequence ID" value="NZ_BAABRS010000002.1"/>
</dbReference>
<evidence type="ECO:0000256" key="5">
    <source>
        <dbReference type="ARBA" id="ARBA00022729"/>
    </source>
</evidence>
<accession>A0ABT3PZ95</accession>
<keyword evidence="4" id="KW-0645">Protease</keyword>
<keyword evidence="5" id="KW-0732">Signal</keyword>
<dbReference type="PROSITE" id="PS51178">
    <property type="entry name" value="PASTA"/>
    <property type="match status" value="2"/>
</dbReference>
<dbReference type="EC" id="3.5.2.6" evidence="3 9"/>
<dbReference type="Pfam" id="PF00905">
    <property type="entry name" value="Transpeptidase"/>
    <property type="match status" value="1"/>
</dbReference>
<gene>
    <name evidence="12" type="ORF">LQ318_09705</name>
</gene>
<evidence type="ECO:0000256" key="1">
    <source>
        <dbReference type="ARBA" id="ARBA00004370"/>
    </source>
</evidence>
<dbReference type="PANTHER" id="PTHR30627:SF1">
    <property type="entry name" value="PEPTIDOGLYCAN D,D-TRANSPEPTIDASE FTSI"/>
    <property type="match status" value="1"/>
</dbReference>
<proteinExistence type="inferred from homology"/>
<evidence type="ECO:0000259" key="11">
    <source>
        <dbReference type="PROSITE" id="PS51178"/>
    </source>
</evidence>
<dbReference type="InterPro" id="IPR001460">
    <property type="entry name" value="PCN-bd_Tpept"/>
</dbReference>
<dbReference type="InterPro" id="IPR036138">
    <property type="entry name" value="PBP_dimer_sf"/>
</dbReference>
<dbReference type="SUPFAM" id="SSF54184">
    <property type="entry name" value="Penicillin-binding protein 2x (pbp-2x), c-terminal domain"/>
    <property type="match status" value="2"/>
</dbReference>
<evidence type="ECO:0000256" key="7">
    <source>
        <dbReference type="ARBA" id="ARBA00023136"/>
    </source>
</evidence>
<keyword evidence="8 9" id="KW-0046">Antibiotic resistance</keyword>
<dbReference type="EMBL" id="JAJNDC010000002">
    <property type="protein sequence ID" value="MCW9713179.1"/>
    <property type="molecule type" value="Genomic_DNA"/>
</dbReference>
<comment type="similarity">
    <text evidence="2 9">Belongs to the class-D beta-lactamase family.</text>
</comment>